<feature type="region of interest" description="Disordered" evidence="1">
    <location>
        <begin position="236"/>
        <end position="297"/>
    </location>
</feature>
<keyword evidence="4" id="KW-1185">Reference proteome</keyword>
<evidence type="ECO:0000313" key="4">
    <source>
        <dbReference type="Proteomes" id="UP000076837"/>
    </source>
</evidence>
<dbReference type="Pfam" id="PF25534">
    <property type="entry name" value="DUF7918"/>
    <property type="match status" value="1"/>
</dbReference>
<protein>
    <recommendedName>
        <fullName evidence="2">DUF7918 domain-containing protein</fullName>
    </recommendedName>
</protein>
<dbReference type="EMBL" id="JYNV01000218">
    <property type="protein sequence ID" value="KZM22349.1"/>
    <property type="molecule type" value="Genomic_DNA"/>
</dbReference>
<dbReference type="AlphaFoldDB" id="A0A163CBS8"/>
<dbReference type="PANTHER" id="PTHR36223:SF1">
    <property type="entry name" value="TRANSCRIPTION ELONGATION FACTOR EAF N-TERMINAL DOMAIN-CONTAINING PROTEIN"/>
    <property type="match status" value="1"/>
</dbReference>
<comment type="caution">
    <text evidence="3">The sequence shown here is derived from an EMBL/GenBank/DDBJ whole genome shotgun (WGS) entry which is preliminary data.</text>
</comment>
<feature type="domain" description="DUF7918" evidence="2">
    <location>
        <begin position="10"/>
        <end position="196"/>
    </location>
</feature>
<accession>A0A163CBS8</accession>
<dbReference type="STRING" id="5454.A0A163CBS8"/>
<name>A0A163CBS8_DIDRA</name>
<dbReference type="PANTHER" id="PTHR36223">
    <property type="entry name" value="BETA-LACTAMASE-TYPE TRANSPEPTIDASE FOLD DOMAIN CONTAINING PROTEIN"/>
    <property type="match status" value="1"/>
</dbReference>
<dbReference type="OrthoDB" id="3364132at2759"/>
<proteinExistence type="predicted"/>
<feature type="compositionally biased region" description="Basic and acidic residues" evidence="1">
    <location>
        <begin position="236"/>
        <end position="256"/>
    </location>
</feature>
<evidence type="ECO:0000256" key="1">
    <source>
        <dbReference type="SAM" id="MobiDB-lite"/>
    </source>
</evidence>
<organism evidence="3 4">
    <name type="scientific">Didymella rabiei</name>
    <name type="common">Chickpea ascochyta blight fungus</name>
    <name type="synonym">Mycosphaerella rabiei</name>
    <dbReference type="NCBI Taxonomy" id="5454"/>
    <lineage>
        <taxon>Eukaryota</taxon>
        <taxon>Fungi</taxon>
        <taxon>Dikarya</taxon>
        <taxon>Ascomycota</taxon>
        <taxon>Pezizomycotina</taxon>
        <taxon>Dothideomycetes</taxon>
        <taxon>Pleosporomycetidae</taxon>
        <taxon>Pleosporales</taxon>
        <taxon>Pleosporineae</taxon>
        <taxon>Didymellaceae</taxon>
        <taxon>Ascochyta</taxon>
    </lineage>
</organism>
<dbReference type="InterPro" id="IPR057678">
    <property type="entry name" value="DUF7918"/>
</dbReference>
<evidence type="ECO:0000313" key="3">
    <source>
        <dbReference type="EMBL" id="KZM22349.1"/>
    </source>
</evidence>
<evidence type="ECO:0000259" key="2">
    <source>
        <dbReference type="Pfam" id="PF25534"/>
    </source>
</evidence>
<reference evidence="3 4" key="1">
    <citation type="journal article" date="2016" name="Sci. Rep.">
        <title>Draft genome sequencing and secretome analysis of fungal phytopathogen Ascochyta rabiei provides insight into the necrotrophic effector repertoire.</title>
        <authorList>
            <person name="Verma S."/>
            <person name="Gazara R.K."/>
            <person name="Nizam S."/>
            <person name="Parween S."/>
            <person name="Chattopadhyay D."/>
            <person name="Verma P.K."/>
        </authorList>
    </citation>
    <scope>NUCLEOTIDE SEQUENCE [LARGE SCALE GENOMIC DNA]</scope>
    <source>
        <strain evidence="3 4">ArDII</strain>
    </source>
</reference>
<dbReference type="Proteomes" id="UP000076837">
    <property type="component" value="Unassembled WGS sequence"/>
</dbReference>
<sequence length="297" mass="33429">MAVLPSQPAIEVSVVCNGAALQEYEDDEDAPNGTVMTKYVEAVSGAEFHVRWTITKPWPQYTILFELWLDQKYTDSEFAQQKHFNDPSYSSTIEGATSMINGQSFLHKFCFAALTVDENKAGQLEKNIMQDIQKMGEITVKAYFVKNLSPSATVDQALPNKIEQVGKIPEKALKGRTLSHQISLRAPQVRAPYSTYALKSLLLIPRSPTPVPLEDKDVDALSPEELRELVRRQRVRDAASRTVKQEAGVKRERPNERSSALPDNTDDDELLVVSTKRRRETYPTNTNKDGMEEIDLT</sequence>
<gene>
    <name evidence="3" type="ORF">ST47_g6512</name>
</gene>